<dbReference type="AlphaFoldDB" id="G0MIX2"/>
<keyword evidence="3" id="KW-1185">Reference proteome</keyword>
<evidence type="ECO:0000256" key="1">
    <source>
        <dbReference type="SAM" id="MobiDB-lite"/>
    </source>
</evidence>
<organism evidence="3">
    <name type="scientific">Caenorhabditis brenneri</name>
    <name type="common">Nematode worm</name>
    <dbReference type="NCBI Taxonomy" id="135651"/>
    <lineage>
        <taxon>Eukaryota</taxon>
        <taxon>Metazoa</taxon>
        <taxon>Ecdysozoa</taxon>
        <taxon>Nematoda</taxon>
        <taxon>Chromadorea</taxon>
        <taxon>Rhabditida</taxon>
        <taxon>Rhabditina</taxon>
        <taxon>Rhabditomorpha</taxon>
        <taxon>Rhabditoidea</taxon>
        <taxon>Rhabditidae</taxon>
        <taxon>Peloderinae</taxon>
        <taxon>Caenorhabditis</taxon>
    </lineage>
</organism>
<gene>
    <name evidence="2" type="ORF">CAEBREN_11543</name>
</gene>
<protein>
    <submittedName>
        <fullName evidence="2">Uncharacterized protein</fullName>
    </submittedName>
</protein>
<proteinExistence type="predicted"/>
<feature type="compositionally biased region" description="Basic and acidic residues" evidence="1">
    <location>
        <begin position="14"/>
        <end position="23"/>
    </location>
</feature>
<name>G0MIX2_CAEBE</name>
<sequence>MSKSNKRFLFFSPRESKKTKDSESPNESFTITDSSSTHGISSEIPPLESLIPLEVQSIILPKSISCEEFVKTLLSMATVIQKLQVQNAELVHEIGGLNKAVCELKDQLKLQNGSSPNKKSFAEMVSKGLSAPAAQVSLLRAAELAQSSESRKSSVILRNVDLSSDTAQDNEFGSKVAKECNVTGSCSVFRIPLRNDALPLIKLQLQSKEDAVKILSSFETMKKKFNGCQNATARPDYSKPELEKHRMAWKEVIRRNNEAKKRLYTVRNLEVTKIAYKDGQAPYPWVIRQGK</sequence>
<accession>G0MIX2</accession>
<evidence type="ECO:0000313" key="2">
    <source>
        <dbReference type="EMBL" id="EGT31298.1"/>
    </source>
</evidence>
<dbReference type="Proteomes" id="UP000008068">
    <property type="component" value="Unassembled WGS sequence"/>
</dbReference>
<evidence type="ECO:0000313" key="3">
    <source>
        <dbReference type="Proteomes" id="UP000008068"/>
    </source>
</evidence>
<dbReference type="OrthoDB" id="5797951at2759"/>
<feature type="compositionally biased region" description="Polar residues" evidence="1">
    <location>
        <begin position="25"/>
        <end position="40"/>
    </location>
</feature>
<dbReference type="OMA" id="CQNATAR"/>
<dbReference type="eggNOG" id="ENOG502TGFW">
    <property type="taxonomic scope" value="Eukaryota"/>
</dbReference>
<feature type="region of interest" description="Disordered" evidence="1">
    <location>
        <begin position="1"/>
        <end position="40"/>
    </location>
</feature>
<dbReference type="HOGENOM" id="CLU_078054_0_0_1"/>
<reference evidence="3" key="1">
    <citation type="submission" date="2011-07" db="EMBL/GenBank/DDBJ databases">
        <authorList>
            <consortium name="Caenorhabditis brenneri Sequencing and Analysis Consortium"/>
            <person name="Wilson R.K."/>
        </authorList>
    </citation>
    <scope>NUCLEOTIDE SEQUENCE [LARGE SCALE GENOMIC DNA]</scope>
    <source>
        <strain evidence="3">PB2801</strain>
    </source>
</reference>
<dbReference type="EMBL" id="GL379796">
    <property type="protein sequence ID" value="EGT31298.1"/>
    <property type="molecule type" value="Genomic_DNA"/>
</dbReference>
<dbReference type="InParanoid" id="G0MIX2"/>